<accession>A0A2H0U7T4</accession>
<protein>
    <recommendedName>
        <fullName evidence="3">Kazal-like domain-containing protein</fullName>
    </recommendedName>
</protein>
<sequence>MSKAFNTKEHSARIVVVRNLSCAVLIGVLFGGFAPVTVTLSADHVGQCSSVYEPVCGAMPTGVCAGDSCISVYESFWNGCELERAHAEYLHAGACFAMERGAVRTSASPARASVYDRAFVPSPQCRAWYDGCNTCTRAADGSYACTERSCKQAGRGFCKERGEEPEPIAAQPRSAAPAIASVLERLAP</sequence>
<dbReference type="AlphaFoldDB" id="A0A2H0U7T4"/>
<dbReference type="EMBL" id="PFBM01000013">
    <property type="protein sequence ID" value="PIR82473.1"/>
    <property type="molecule type" value="Genomic_DNA"/>
</dbReference>
<evidence type="ECO:0000313" key="2">
    <source>
        <dbReference type="Proteomes" id="UP000231379"/>
    </source>
</evidence>
<name>A0A2H0U7T4_9BACT</name>
<proteinExistence type="predicted"/>
<gene>
    <name evidence="1" type="ORF">COU20_02085</name>
</gene>
<dbReference type="Proteomes" id="UP000231379">
    <property type="component" value="Unassembled WGS sequence"/>
</dbReference>
<evidence type="ECO:0008006" key="3">
    <source>
        <dbReference type="Google" id="ProtNLM"/>
    </source>
</evidence>
<reference evidence="2" key="1">
    <citation type="submission" date="2017-09" db="EMBL/GenBank/DDBJ databases">
        <title>Depth-based differentiation of microbial function through sediment-hosted aquifers and enrichment of novel symbionts in the deep terrestrial subsurface.</title>
        <authorList>
            <person name="Probst A.J."/>
            <person name="Ladd B."/>
            <person name="Jarett J.K."/>
            <person name="Geller-Mcgrath D.E."/>
            <person name="Sieber C.M.K."/>
            <person name="Emerson J.B."/>
            <person name="Anantharaman K."/>
            <person name="Thomas B.C."/>
            <person name="Malmstrom R."/>
            <person name="Stieglmeier M."/>
            <person name="Klingl A."/>
            <person name="Woyke T."/>
            <person name="Ryan C.M."/>
            <person name="Banfield J.F."/>
        </authorList>
    </citation>
    <scope>NUCLEOTIDE SEQUENCE [LARGE SCALE GENOMIC DNA]</scope>
</reference>
<comment type="caution">
    <text evidence="1">The sequence shown here is derived from an EMBL/GenBank/DDBJ whole genome shotgun (WGS) entry which is preliminary data.</text>
</comment>
<organism evidence="1 2">
    <name type="scientific">Candidatus Kaiserbacteria bacterium CG10_big_fil_rev_8_21_14_0_10_59_10</name>
    <dbReference type="NCBI Taxonomy" id="1974612"/>
    <lineage>
        <taxon>Bacteria</taxon>
        <taxon>Candidatus Kaiseribacteriota</taxon>
    </lineage>
</organism>
<evidence type="ECO:0000313" key="1">
    <source>
        <dbReference type="EMBL" id="PIR82473.1"/>
    </source>
</evidence>
<feature type="non-terminal residue" evidence="1">
    <location>
        <position position="188"/>
    </location>
</feature>